<protein>
    <submittedName>
        <fullName evidence="1">Uncharacterized protein</fullName>
    </submittedName>
</protein>
<organism evidence="1">
    <name type="scientific">Pithovirus LCPAC101</name>
    <dbReference type="NCBI Taxonomy" id="2506586"/>
    <lineage>
        <taxon>Viruses</taxon>
        <taxon>Pithoviruses</taxon>
    </lineage>
</organism>
<reference evidence="1" key="1">
    <citation type="journal article" date="2019" name="MBio">
        <title>Virus Genomes from Deep Sea Sediments Expand the Ocean Megavirome and Support Independent Origins of Viral Gigantism.</title>
        <authorList>
            <person name="Backstrom D."/>
            <person name="Yutin N."/>
            <person name="Jorgensen S.L."/>
            <person name="Dharamshi J."/>
            <person name="Homa F."/>
            <person name="Zaremba-Niedwiedzka K."/>
            <person name="Spang A."/>
            <person name="Wolf Y.I."/>
            <person name="Koonin E.V."/>
            <person name="Ettema T.J."/>
        </authorList>
    </citation>
    <scope>NUCLEOTIDE SEQUENCE</scope>
</reference>
<accession>A0A481Z2Q0</accession>
<gene>
    <name evidence="1" type="ORF">LCPAC101_02880</name>
</gene>
<dbReference type="EMBL" id="MK500453">
    <property type="protein sequence ID" value="QBK90003.1"/>
    <property type="molecule type" value="Genomic_DNA"/>
</dbReference>
<evidence type="ECO:0000313" key="1">
    <source>
        <dbReference type="EMBL" id="QBK90003.1"/>
    </source>
</evidence>
<name>A0A481Z2Q0_9VIRU</name>
<sequence>MMKNLNNIINMPTIVYWTMNSQEQIIPFDEEFLDGHIKMFRLPDDILPSEEDTKIMWSLKPQVRPKCRVMGKIMNMKLYSQTYLHDYKFSGLNHPCLDELPEVFQKYFDYTHILLII</sequence>
<proteinExistence type="predicted"/>